<feature type="disulfide bond" evidence="6">
    <location>
        <begin position="87"/>
        <end position="96"/>
    </location>
</feature>
<dbReference type="CDD" id="cd00054">
    <property type="entry name" value="EGF_CA"/>
    <property type="match status" value="2"/>
</dbReference>
<accession>A0AAV4P3K3</accession>
<sequence>MTTNNTFICICAEGFYGRRCKYRDPCYNINCFNGGTCQVTSNGSYSCTCKKGFTGTHCETEIDECEKNPCSNGSTCLSKDGYFVCLCLEGFSGQTCEELVQCPSERTETDEGNFFFWNSTNHSTEVSLRCPFGSLQSVPEAYAYRYCSLYEGFAVWGPVNASNCKTMVAEGMVKVISNIMEVNDSIVVEDKNSSFTKLSENLLQVVDKLASNMELKPGESMTVSAPMFVYIL</sequence>
<evidence type="ECO:0000313" key="8">
    <source>
        <dbReference type="EMBL" id="GIX91832.1"/>
    </source>
</evidence>
<dbReference type="PRINTS" id="PR00010">
    <property type="entry name" value="EGFBLOOD"/>
</dbReference>
<keyword evidence="3" id="KW-0677">Repeat</keyword>
<protein>
    <recommendedName>
        <fullName evidence="7">EGF-like domain-containing protein</fullName>
    </recommendedName>
</protein>
<feature type="domain" description="EGF-like" evidence="7">
    <location>
        <begin position="61"/>
        <end position="97"/>
    </location>
</feature>
<dbReference type="PROSITE" id="PS01186">
    <property type="entry name" value="EGF_2"/>
    <property type="match status" value="3"/>
</dbReference>
<dbReference type="SMART" id="SM00179">
    <property type="entry name" value="EGF_CA"/>
    <property type="match status" value="2"/>
</dbReference>
<dbReference type="InterPro" id="IPR051022">
    <property type="entry name" value="Notch_Cell-Fate_Det"/>
</dbReference>
<dbReference type="PROSITE" id="PS00022">
    <property type="entry name" value="EGF_1"/>
    <property type="match status" value="3"/>
</dbReference>
<reference evidence="8 9" key="1">
    <citation type="submission" date="2021-06" db="EMBL/GenBank/DDBJ databases">
        <title>Caerostris extrusa draft genome.</title>
        <authorList>
            <person name="Kono N."/>
            <person name="Arakawa K."/>
        </authorList>
    </citation>
    <scope>NUCLEOTIDE SEQUENCE [LARGE SCALE GENOMIC DNA]</scope>
</reference>
<comment type="caution">
    <text evidence="6">Lacks conserved residue(s) required for the propagation of feature annotation.</text>
</comment>
<keyword evidence="4 6" id="KW-1015">Disulfide bond</keyword>
<dbReference type="Proteomes" id="UP001054945">
    <property type="component" value="Unassembled WGS sequence"/>
</dbReference>
<dbReference type="InterPro" id="IPR001881">
    <property type="entry name" value="EGF-like_Ca-bd_dom"/>
</dbReference>
<keyword evidence="1 6" id="KW-0245">EGF-like domain</keyword>
<dbReference type="Gene3D" id="2.10.25.10">
    <property type="entry name" value="Laminin"/>
    <property type="match status" value="2"/>
</dbReference>
<feature type="domain" description="EGF-like" evidence="7">
    <location>
        <begin position="1"/>
        <end position="21"/>
    </location>
</feature>
<evidence type="ECO:0000256" key="3">
    <source>
        <dbReference type="ARBA" id="ARBA00022737"/>
    </source>
</evidence>
<dbReference type="SUPFAM" id="SSF57196">
    <property type="entry name" value="EGF/Laminin"/>
    <property type="match status" value="2"/>
</dbReference>
<evidence type="ECO:0000256" key="1">
    <source>
        <dbReference type="ARBA" id="ARBA00022536"/>
    </source>
</evidence>
<feature type="domain" description="EGF-like" evidence="7">
    <location>
        <begin position="22"/>
        <end position="59"/>
    </location>
</feature>
<name>A0AAV4P3K3_CAEEX</name>
<gene>
    <name evidence="8" type="ORF">CEXT_380281</name>
</gene>
<dbReference type="GO" id="GO:0050769">
    <property type="term" value="P:positive regulation of neurogenesis"/>
    <property type="evidence" value="ECO:0007669"/>
    <property type="project" value="UniProtKB-ARBA"/>
</dbReference>
<evidence type="ECO:0000259" key="7">
    <source>
        <dbReference type="PROSITE" id="PS50026"/>
    </source>
</evidence>
<dbReference type="InterPro" id="IPR000742">
    <property type="entry name" value="EGF"/>
</dbReference>
<feature type="disulfide bond" evidence="6">
    <location>
        <begin position="11"/>
        <end position="20"/>
    </location>
</feature>
<dbReference type="PANTHER" id="PTHR24049:SF29">
    <property type="entry name" value="EGF-LIKE DOMAIN-CONTAINING PROTEIN"/>
    <property type="match status" value="1"/>
</dbReference>
<evidence type="ECO:0000256" key="5">
    <source>
        <dbReference type="ARBA" id="ARBA00023180"/>
    </source>
</evidence>
<evidence type="ECO:0000313" key="9">
    <source>
        <dbReference type="Proteomes" id="UP001054945"/>
    </source>
</evidence>
<dbReference type="SMART" id="SM00181">
    <property type="entry name" value="EGF"/>
    <property type="match status" value="2"/>
</dbReference>
<comment type="caution">
    <text evidence="8">The sequence shown here is derived from an EMBL/GenBank/DDBJ whole genome shotgun (WGS) entry which is preliminary data.</text>
</comment>
<dbReference type="GO" id="GO:0048056">
    <property type="term" value="P:R3/R4 cell differentiation"/>
    <property type="evidence" value="ECO:0007669"/>
    <property type="project" value="UniProtKB-ARBA"/>
</dbReference>
<proteinExistence type="predicted"/>
<evidence type="ECO:0000256" key="4">
    <source>
        <dbReference type="ARBA" id="ARBA00023157"/>
    </source>
</evidence>
<dbReference type="FunFam" id="2.10.25.10:FF:000012">
    <property type="entry name" value="Delta-like protein"/>
    <property type="match status" value="1"/>
</dbReference>
<dbReference type="AlphaFoldDB" id="A0AAV4P3K3"/>
<evidence type="ECO:0000256" key="2">
    <source>
        <dbReference type="ARBA" id="ARBA00022729"/>
    </source>
</evidence>
<feature type="disulfide bond" evidence="6">
    <location>
        <begin position="49"/>
        <end position="58"/>
    </location>
</feature>
<evidence type="ECO:0000256" key="6">
    <source>
        <dbReference type="PROSITE-ProRule" id="PRU00076"/>
    </source>
</evidence>
<dbReference type="PROSITE" id="PS50026">
    <property type="entry name" value="EGF_3"/>
    <property type="match status" value="3"/>
</dbReference>
<dbReference type="EMBL" id="BPLR01004064">
    <property type="protein sequence ID" value="GIX91832.1"/>
    <property type="molecule type" value="Genomic_DNA"/>
</dbReference>
<keyword evidence="2" id="KW-0732">Signal</keyword>
<organism evidence="8 9">
    <name type="scientific">Caerostris extrusa</name>
    <name type="common">Bark spider</name>
    <name type="synonym">Caerostris bankana</name>
    <dbReference type="NCBI Taxonomy" id="172846"/>
    <lineage>
        <taxon>Eukaryota</taxon>
        <taxon>Metazoa</taxon>
        <taxon>Ecdysozoa</taxon>
        <taxon>Arthropoda</taxon>
        <taxon>Chelicerata</taxon>
        <taxon>Arachnida</taxon>
        <taxon>Araneae</taxon>
        <taxon>Araneomorphae</taxon>
        <taxon>Entelegynae</taxon>
        <taxon>Araneoidea</taxon>
        <taxon>Araneidae</taxon>
        <taxon>Caerostris</taxon>
    </lineage>
</organism>
<keyword evidence="9" id="KW-1185">Reference proteome</keyword>
<dbReference type="GO" id="GO:0005509">
    <property type="term" value="F:calcium ion binding"/>
    <property type="evidence" value="ECO:0007669"/>
    <property type="project" value="InterPro"/>
</dbReference>
<dbReference type="GO" id="GO:0016318">
    <property type="term" value="P:ommatidial rotation"/>
    <property type="evidence" value="ECO:0007669"/>
    <property type="project" value="UniProtKB-ARBA"/>
</dbReference>
<keyword evidence="5" id="KW-0325">Glycoprotein</keyword>
<dbReference type="FunFam" id="2.10.25.10:FF:000066">
    <property type="entry name" value="FAT atypical cadherin 4"/>
    <property type="match status" value="1"/>
</dbReference>
<dbReference type="PANTHER" id="PTHR24049">
    <property type="entry name" value="CRUMBS FAMILY MEMBER"/>
    <property type="match status" value="1"/>
</dbReference>
<dbReference type="Pfam" id="PF00008">
    <property type="entry name" value="EGF"/>
    <property type="match status" value="2"/>
</dbReference>